<keyword evidence="9 19" id="KW-0812">Transmembrane</keyword>
<evidence type="ECO:0000256" key="16">
    <source>
        <dbReference type="ARBA" id="ARBA00029806"/>
    </source>
</evidence>
<dbReference type="Pfam" id="PF00689">
    <property type="entry name" value="Cation_ATPase_C"/>
    <property type="match status" value="1"/>
</dbReference>
<dbReference type="InterPro" id="IPR001757">
    <property type="entry name" value="P_typ_ATPase"/>
</dbReference>
<dbReference type="SMART" id="SM00831">
    <property type="entry name" value="Cation_ATPase_N"/>
    <property type="match status" value="1"/>
</dbReference>
<dbReference type="SFLD" id="SFLDS00003">
    <property type="entry name" value="Haloacid_Dehalogenase"/>
    <property type="match status" value="1"/>
</dbReference>
<evidence type="ECO:0000256" key="13">
    <source>
        <dbReference type="ARBA" id="ARBA00022967"/>
    </source>
</evidence>
<dbReference type="InterPro" id="IPR023298">
    <property type="entry name" value="ATPase_P-typ_TM_dom_sf"/>
</dbReference>
<dbReference type="SUPFAM" id="SSF81665">
    <property type="entry name" value="Calcium ATPase, transmembrane domain M"/>
    <property type="match status" value="1"/>
</dbReference>
<organism evidence="21 22">
    <name type="scientific">Variovorax soli</name>
    <dbReference type="NCBI Taxonomy" id="376815"/>
    <lineage>
        <taxon>Bacteria</taxon>
        <taxon>Pseudomonadati</taxon>
        <taxon>Pseudomonadota</taxon>
        <taxon>Betaproteobacteria</taxon>
        <taxon>Burkholderiales</taxon>
        <taxon>Comamonadaceae</taxon>
        <taxon>Variovorax</taxon>
    </lineage>
</organism>
<dbReference type="Proteomes" id="UP001184230">
    <property type="component" value="Unassembled WGS sequence"/>
</dbReference>
<dbReference type="InterPro" id="IPR004014">
    <property type="entry name" value="ATPase_P-typ_cation-transptr_N"/>
</dbReference>
<feature type="region of interest" description="Disordered" evidence="18">
    <location>
        <begin position="1"/>
        <end position="28"/>
    </location>
</feature>
<feature type="transmembrane region" description="Helical" evidence="19">
    <location>
        <begin position="82"/>
        <end position="100"/>
    </location>
</feature>
<evidence type="ECO:0000256" key="10">
    <source>
        <dbReference type="ARBA" id="ARBA00022741"/>
    </source>
</evidence>
<dbReference type="SUPFAM" id="SSF81653">
    <property type="entry name" value="Calcium ATPase, transduction domain A"/>
    <property type="match status" value="1"/>
</dbReference>
<keyword evidence="14 19" id="KW-1133">Transmembrane helix</keyword>
<evidence type="ECO:0000256" key="8">
    <source>
        <dbReference type="ARBA" id="ARBA00022553"/>
    </source>
</evidence>
<proteinExistence type="inferred from homology"/>
<evidence type="ECO:0000313" key="22">
    <source>
        <dbReference type="Proteomes" id="UP001184230"/>
    </source>
</evidence>
<dbReference type="Gene3D" id="2.70.150.10">
    <property type="entry name" value="Calcium-transporting ATPase, cytoplasmic transduction domain A"/>
    <property type="match status" value="1"/>
</dbReference>
<dbReference type="Gene3D" id="3.40.50.1000">
    <property type="entry name" value="HAD superfamily/HAD-like"/>
    <property type="match status" value="1"/>
</dbReference>
<evidence type="ECO:0000256" key="5">
    <source>
        <dbReference type="ARBA" id="ARBA00013555"/>
    </source>
</evidence>
<keyword evidence="13" id="KW-1278">Translocase</keyword>
<dbReference type="EC" id="7.2.2.14" evidence="4"/>
<evidence type="ECO:0000256" key="12">
    <source>
        <dbReference type="ARBA" id="ARBA00022842"/>
    </source>
</evidence>
<dbReference type="NCBIfam" id="TIGR01524">
    <property type="entry name" value="ATPase-IIIB_Mg"/>
    <property type="match status" value="1"/>
</dbReference>
<keyword evidence="10" id="KW-0547">Nucleotide-binding</keyword>
<feature type="transmembrane region" description="Helical" evidence="19">
    <location>
        <begin position="743"/>
        <end position="763"/>
    </location>
</feature>
<dbReference type="InterPro" id="IPR006068">
    <property type="entry name" value="ATPase_P-typ_cation-transptr_C"/>
</dbReference>
<evidence type="ECO:0000256" key="19">
    <source>
        <dbReference type="SAM" id="Phobius"/>
    </source>
</evidence>
<evidence type="ECO:0000256" key="4">
    <source>
        <dbReference type="ARBA" id="ARBA00012786"/>
    </source>
</evidence>
<comment type="subcellular location">
    <subcellularLocation>
        <location evidence="2">Cell inner membrane</location>
        <topology evidence="2">Multi-pass membrane protein</topology>
    </subcellularLocation>
</comment>
<dbReference type="Pfam" id="PF13246">
    <property type="entry name" value="Cation_ATPase"/>
    <property type="match status" value="1"/>
</dbReference>
<evidence type="ECO:0000256" key="7">
    <source>
        <dbReference type="ARBA" id="ARBA00022519"/>
    </source>
</evidence>
<evidence type="ECO:0000256" key="18">
    <source>
        <dbReference type="SAM" id="MobiDB-lite"/>
    </source>
</evidence>
<evidence type="ECO:0000256" key="6">
    <source>
        <dbReference type="ARBA" id="ARBA00022475"/>
    </source>
</evidence>
<dbReference type="SFLD" id="SFLDF00027">
    <property type="entry name" value="p-type_atpase"/>
    <property type="match status" value="1"/>
</dbReference>
<comment type="similarity">
    <text evidence="3">Belongs to the cation transport ATPase (P-type) (TC 3.A.3) family. Type IIIB subfamily.</text>
</comment>
<dbReference type="PROSITE" id="PS00154">
    <property type="entry name" value="ATPASE_E1_E2"/>
    <property type="match status" value="1"/>
</dbReference>
<evidence type="ECO:0000256" key="1">
    <source>
        <dbReference type="ARBA" id="ARBA00003954"/>
    </source>
</evidence>
<dbReference type="InterPro" id="IPR006415">
    <property type="entry name" value="P-type_ATPase_IIIB"/>
</dbReference>
<keyword evidence="7" id="KW-0997">Cell inner membrane</keyword>
<dbReference type="InterPro" id="IPR036412">
    <property type="entry name" value="HAD-like_sf"/>
</dbReference>
<dbReference type="InterPro" id="IPR018303">
    <property type="entry name" value="ATPase_P-typ_P_site"/>
</dbReference>
<evidence type="ECO:0000256" key="15">
    <source>
        <dbReference type="ARBA" id="ARBA00023136"/>
    </source>
</evidence>
<feature type="transmembrane region" description="Helical" evidence="19">
    <location>
        <begin position="106"/>
        <end position="125"/>
    </location>
</feature>
<dbReference type="Gene3D" id="1.20.1110.10">
    <property type="entry name" value="Calcium-transporting ATPase, transmembrane domain"/>
    <property type="match status" value="1"/>
</dbReference>
<dbReference type="SFLD" id="SFLDG00002">
    <property type="entry name" value="C1.7:_P-type_atpase_like"/>
    <property type="match status" value="1"/>
</dbReference>
<evidence type="ECO:0000256" key="11">
    <source>
        <dbReference type="ARBA" id="ARBA00022840"/>
    </source>
</evidence>
<feature type="transmembrane region" description="Helical" evidence="19">
    <location>
        <begin position="775"/>
        <end position="792"/>
    </location>
</feature>
<sequence length="884" mass="95377">MKGTRHRTRSRVTAPTSPEASATSSDPEAFWSRDAAALLAELDSGIQGLSSDEAARRLKSEGFNALDEEPEAQVVRLALGQFKSPLVLILVFGGAVSAFLRDWLEAAIILAVVLGSCGLGFLQEYRASKAVAQLRSRLALTVNALRDGARRVVPTRELVRGDVLMLSAGNLVPADGIVLETRDFLVTEASLTGESFPVEKQPGVLPPGTPIAGRTNAVYLGTSVRSGTATVLVVRTGEHTAFGAVAQRLRAAPPETEFTRGVQEFGILLVRVMVVMVLFVLIVNQWMGRPWIESMLFAVALAVGLSPELLPAIVSVTLSAGARRMADRGVLVRHLEAIENLGSMDFLCTDKTGTLTEGVMTLEAATAPDGTASPEVLRLAFMNAAFETGIDNPLDAALVAAGAKAGLSKAGLRKIDEIPYDFLRRRLTIVLAPEAGGAHVIVTKGAFAQVLATCTRVARGGACVPLDDEERERLDAWFREQGSRGFRLLALATREVEPRSSYAHDDEAEMCFAGFLLFLDPPKATVLRTLETLAAYGVGIKVVTGDNRYVAAHVAKSVGLDAQAMLTGEQIGAMKDEALWHHAQKTVLFVEVDPQQKERIVRALQHHGHAVGYLGDGINDAPALHAADVGISVDGAVDVARDSAGVVLLRPDLDVLCQGVQEGRRTFANTLKYVSITTSANFGNMVSMALAAPLLPFLPLAAKQVLLNNFLSDLPSIAISSDRVDEDRLASAQHWDVHDLRRYMLVFGLTSSLFDLLTFWLLLKVFHASEPLFQTSWFVVSLLTELAVLLVLRTHRPAWKSRPGTVLWTTTLLVAAVALALPFIHPVASLFGLVPLPPGLLGAMLIVVLAYVAATEFAKRRFYALPRRRTRKRRSKRLRAPAPS</sequence>
<comment type="function">
    <text evidence="1">Mediates magnesium influx to the cytosol.</text>
</comment>
<dbReference type="InterPro" id="IPR023214">
    <property type="entry name" value="HAD_sf"/>
</dbReference>
<feature type="transmembrane region" description="Helical" evidence="19">
    <location>
        <begin position="804"/>
        <end position="824"/>
    </location>
</feature>
<keyword evidence="22" id="KW-1185">Reference proteome</keyword>
<dbReference type="InterPro" id="IPR059000">
    <property type="entry name" value="ATPase_P-type_domA"/>
</dbReference>
<evidence type="ECO:0000256" key="17">
    <source>
        <dbReference type="ARBA" id="ARBA00047295"/>
    </source>
</evidence>
<feature type="transmembrane region" description="Helical" evidence="19">
    <location>
        <begin position="295"/>
        <end position="318"/>
    </location>
</feature>
<dbReference type="InterPro" id="IPR044492">
    <property type="entry name" value="P_typ_ATPase_HD_dom"/>
</dbReference>
<feature type="transmembrane region" description="Helical" evidence="19">
    <location>
        <begin position="836"/>
        <end position="858"/>
    </location>
</feature>
<comment type="catalytic activity">
    <reaction evidence="17">
        <text>Mg(2+)(out) + ATP + H2O = Mg(2+)(in) + ADP + phosphate + H(+)</text>
        <dbReference type="Rhea" id="RHEA:10260"/>
        <dbReference type="ChEBI" id="CHEBI:15377"/>
        <dbReference type="ChEBI" id="CHEBI:15378"/>
        <dbReference type="ChEBI" id="CHEBI:18420"/>
        <dbReference type="ChEBI" id="CHEBI:30616"/>
        <dbReference type="ChEBI" id="CHEBI:43474"/>
        <dbReference type="ChEBI" id="CHEBI:456216"/>
        <dbReference type="EC" id="7.2.2.14"/>
    </reaction>
</comment>
<dbReference type="InterPro" id="IPR008250">
    <property type="entry name" value="ATPase_P-typ_transduc_dom_A_sf"/>
</dbReference>
<dbReference type="Pfam" id="PF00122">
    <property type="entry name" value="E1-E2_ATPase"/>
    <property type="match status" value="1"/>
</dbReference>
<protein>
    <recommendedName>
        <fullName evidence="5">Magnesium-transporting ATPase, P-type 1</fullName>
        <ecNumber evidence="4">7.2.2.14</ecNumber>
    </recommendedName>
    <alternativeName>
        <fullName evidence="16">Mg(2+) transport ATPase, P-type 1</fullName>
    </alternativeName>
</protein>
<dbReference type="EMBL" id="JAVDRF010000004">
    <property type="protein sequence ID" value="MDR6536777.1"/>
    <property type="molecule type" value="Genomic_DNA"/>
</dbReference>
<evidence type="ECO:0000256" key="14">
    <source>
        <dbReference type="ARBA" id="ARBA00022989"/>
    </source>
</evidence>
<feature type="domain" description="Cation-transporting P-type ATPase N-terminal" evidence="20">
    <location>
        <begin position="29"/>
        <end position="102"/>
    </location>
</feature>
<dbReference type="Gene3D" id="3.40.1110.10">
    <property type="entry name" value="Calcium-transporting ATPase, cytoplasmic domain N"/>
    <property type="match status" value="1"/>
</dbReference>
<keyword evidence="15 19" id="KW-0472">Membrane</keyword>
<keyword evidence="11" id="KW-0067">ATP-binding</keyword>
<evidence type="ECO:0000259" key="20">
    <source>
        <dbReference type="SMART" id="SM00831"/>
    </source>
</evidence>
<keyword evidence="8" id="KW-0597">Phosphoprotein</keyword>
<dbReference type="PANTHER" id="PTHR42861">
    <property type="entry name" value="CALCIUM-TRANSPORTING ATPASE"/>
    <property type="match status" value="1"/>
</dbReference>
<dbReference type="PRINTS" id="PR01836">
    <property type="entry name" value="MGATPASE"/>
</dbReference>
<evidence type="ECO:0000313" key="21">
    <source>
        <dbReference type="EMBL" id="MDR6536777.1"/>
    </source>
</evidence>
<accession>A0ABU1NEB2</accession>
<dbReference type="SUPFAM" id="SSF56784">
    <property type="entry name" value="HAD-like"/>
    <property type="match status" value="1"/>
</dbReference>
<evidence type="ECO:0000256" key="2">
    <source>
        <dbReference type="ARBA" id="ARBA00004429"/>
    </source>
</evidence>
<dbReference type="Pfam" id="PF00690">
    <property type="entry name" value="Cation_ATPase_N"/>
    <property type="match status" value="1"/>
</dbReference>
<feature type="compositionally biased region" description="Low complexity" evidence="18">
    <location>
        <begin position="13"/>
        <end position="28"/>
    </location>
</feature>
<gene>
    <name evidence="21" type="ORF">J2739_002550</name>
</gene>
<feature type="transmembrane region" description="Helical" evidence="19">
    <location>
        <begin position="265"/>
        <end position="283"/>
    </location>
</feature>
<dbReference type="NCBIfam" id="TIGR01494">
    <property type="entry name" value="ATPase_P-type"/>
    <property type="match status" value="2"/>
</dbReference>
<dbReference type="InterPro" id="IPR023299">
    <property type="entry name" value="ATPase_P-typ_cyto_dom_N"/>
</dbReference>
<feature type="compositionally biased region" description="Basic residues" evidence="18">
    <location>
        <begin position="1"/>
        <end position="10"/>
    </location>
</feature>
<name>A0ABU1NEB2_9BURK</name>
<evidence type="ECO:0000256" key="9">
    <source>
        <dbReference type="ARBA" id="ARBA00022692"/>
    </source>
</evidence>
<keyword evidence="6" id="KW-1003">Cell membrane</keyword>
<evidence type="ECO:0000256" key="3">
    <source>
        <dbReference type="ARBA" id="ARBA00008746"/>
    </source>
</evidence>
<dbReference type="RefSeq" id="WP_309902069.1">
    <property type="nucleotide sequence ID" value="NZ_JAVDRF010000004.1"/>
</dbReference>
<comment type="caution">
    <text evidence="21">The sequence shown here is derived from an EMBL/GenBank/DDBJ whole genome shotgun (WGS) entry which is preliminary data.</text>
</comment>
<reference evidence="21 22" key="1">
    <citation type="submission" date="2023-07" db="EMBL/GenBank/DDBJ databases">
        <title>Sorghum-associated microbial communities from plants grown in Nebraska, USA.</title>
        <authorList>
            <person name="Schachtman D."/>
        </authorList>
    </citation>
    <scope>NUCLEOTIDE SEQUENCE [LARGE SCALE GENOMIC DNA]</scope>
    <source>
        <strain evidence="21 22">DS1781</strain>
    </source>
</reference>
<keyword evidence="12" id="KW-0460">Magnesium</keyword>